<feature type="non-terminal residue" evidence="1">
    <location>
        <position position="1"/>
    </location>
</feature>
<dbReference type="EMBL" id="CAJVCH010563151">
    <property type="protein sequence ID" value="CAG7832025.1"/>
    <property type="molecule type" value="Genomic_DNA"/>
</dbReference>
<name>A0A8J2M2D7_9HEXA</name>
<reference evidence="1" key="1">
    <citation type="submission" date="2021-06" db="EMBL/GenBank/DDBJ databases">
        <authorList>
            <person name="Hodson N. C."/>
            <person name="Mongue J. A."/>
            <person name="Jaron S. K."/>
        </authorList>
    </citation>
    <scope>NUCLEOTIDE SEQUENCE</scope>
</reference>
<organism evidence="1 2">
    <name type="scientific">Allacma fusca</name>
    <dbReference type="NCBI Taxonomy" id="39272"/>
    <lineage>
        <taxon>Eukaryota</taxon>
        <taxon>Metazoa</taxon>
        <taxon>Ecdysozoa</taxon>
        <taxon>Arthropoda</taxon>
        <taxon>Hexapoda</taxon>
        <taxon>Collembola</taxon>
        <taxon>Symphypleona</taxon>
        <taxon>Sminthuridae</taxon>
        <taxon>Allacma</taxon>
    </lineage>
</organism>
<feature type="non-terminal residue" evidence="1">
    <location>
        <position position="31"/>
    </location>
</feature>
<comment type="caution">
    <text evidence="1">The sequence shown here is derived from an EMBL/GenBank/DDBJ whole genome shotgun (WGS) entry which is preliminary data.</text>
</comment>
<proteinExistence type="predicted"/>
<sequence>MPTRCTHCGKPLTHALALALVVVPKATLRVL</sequence>
<gene>
    <name evidence="1" type="ORF">AFUS01_LOCUS41738</name>
</gene>
<keyword evidence="2" id="KW-1185">Reference proteome</keyword>
<evidence type="ECO:0000313" key="1">
    <source>
        <dbReference type="EMBL" id="CAG7832025.1"/>
    </source>
</evidence>
<accession>A0A8J2M2D7</accession>
<protein>
    <submittedName>
        <fullName evidence="1">Uncharacterized protein</fullName>
    </submittedName>
</protein>
<evidence type="ECO:0000313" key="2">
    <source>
        <dbReference type="Proteomes" id="UP000708208"/>
    </source>
</evidence>
<dbReference type="AlphaFoldDB" id="A0A8J2M2D7"/>
<dbReference type="Proteomes" id="UP000708208">
    <property type="component" value="Unassembled WGS sequence"/>
</dbReference>